<name>A0A915Q870_9BILA</name>
<reference evidence="2" key="1">
    <citation type="submission" date="2022-11" db="UniProtKB">
        <authorList>
            <consortium name="WormBaseParasite"/>
        </authorList>
    </citation>
    <scope>IDENTIFICATION</scope>
</reference>
<accession>A0A915Q870</accession>
<dbReference type="Proteomes" id="UP000887581">
    <property type="component" value="Unplaced"/>
</dbReference>
<dbReference type="WBParaSite" id="sdigi.contig929.g10009.t1">
    <property type="protein sequence ID" value="sdigi.contig929.g10009.t1"/>
    <property type="gene ID" value="sdigi.contig929.g10009"/>
</dbReference>
<protein>
    <submittedName>
        <fullName evidence="2">Helitron helicase-like domain-containing protein</fullName>
    </submittedName>
</protein>
<evidence type="ECO:0000313" key="1">
    <source>
        <dbReference type="Proteomes" id="UP000887581"/>
    </source>
</evidence>
<keyword evidence="1" id="KW-1185">Reference proteome</keyword>
<proteinExistence type="predicted"/>
<evidence type="ECO:0000313" key="2">
    <source>
        <dbReference type="WBParaSite" id="sdigi.contig929.g10009.t1"/>
    </source>
</evidence>
<organism evidence="1 2">
    <name type="scientific">Setaria digitata</name>
    <dbReference type="NCBI Taxonomy" id="48799"/>
    <lineage>
        <taxon>Eukaryota</taxon>
        <taxon>Metazoa</taxon>
        <taxon>Ecdysozoa</taxon>
        <taxon>Nematoda</taxon>
        <taxon>Chromadorea</taxon>
        <taxon>Rhabditida</taxon>
        <taxon>Spirurina</taxon>
        <taxon>Spiruromorpha</taxon>
        <taxon>Filarioidea</taxon>
        <taxon>Setariidae</taxon>
        <taxon>Setaria</taxon>
    </lineage>
</organism>
<sequence length="172" mass="20689">MEYDDSFMACSSVEVPTLKFISTRYIALSLFQTNVHWRKLNEVIQIIQRWLYKANFPILIKRQLQSGLHDVYHEVERWNEKHAKLFADESIHEKNRKLHRQVHRSDHLRLFYGSIIWKDNKYEIDDQKTALTIIATDCADWPQMQFQLACAYAIHHLLNERNFDRIRLKAFA</sequence>
<dbReference type="AlphaFoldDB" id="A0A915Q870"/>